<dbReference type="InterPro" id="IPR022409">
    <property type="entry name" value="PKD/Chitinase_dom"/>
</dbReference>
<sequence length="519" mass="55418">MYRFLCLLVVGFCFVSPTFTLVGQSGASQGNVHDLAISSSGMVLGAIYSNPDSTVVDLFDTTTGHYIESVNFISASLVRIALSPQGDRLLLLDSDSNVRYYDRLTGTGKNIGGTLTGISDIEWSPNSSLVAYSWGGIVVLYDTQSNEEIGSLASDLIPAVASLNWRMDGQYLVSNNYSRNVIAGRRAAFAAWNMETSNMDNPTPTFIVNDIGGGPIEYNPDGNRIAVFNYLEGNNQIAIYNVIDSLVEHTITLEEYAPVFKWNPEGTHLAVSGQQIRIFDTSSWEIVNTISTPIAATAVQWTPDGQHIFNNGGPDGLYIDEYPLAEITLIPYLAQIVNDENEVVDDGGTIELVDETSIVLEVTTNPTTVGSVAIEINGTPSIDNSPPYETSPLGIGNYALSVVAYSEPDSEGLASAPLTITFEIVDPTLPPAANAGTDQTVTAELTGSALVTLDGSGSSDSDGTIVDYVWTEDDVEIATGVSPQVTLPVGIHTITLTVTDDDGLTDTDTVVITVEENPQ</sequence>
<evidence type="ECO:0000256" key="1">
    <source>
        <dbReference type="SAM" id="SignalP"/>
    </source>
</evidence>
<protein>
    <submittedName>
        <fullName evidence="3">WD40 repeat domain-containing protein</fullName>
    </submittedName>
</protein>
<evidence type="ECO:0000259" key="2">
    <source>
        <dbReference type="SMART" id="SM00089"/>
    </source>
</evidence>
<proteinExistence type="predicted"/>
<dbReference type="InterPro" id="IPR011042">
    <property type="entry name" value="6-blade_b-propeller_TolB-like"/>
</dbReference>
<feature type="signal peptide" evidence="1">
    <location>
        <begin position="1"/>
        <end position="22"/>
    </location>
</feature>
<evidence type="ECO:0000313" key="4">
    <source>
        <dbReference type="Proteomes" id="UP000594468"/>
    </source>
</evidence>
<dbReference type="InterPro" id="IPR000601">
    <property type="entry name" value="PKD_dom"/>
</dbReference>
<feature type="chain" id="PRO_5033021172" evidence="1">
    <location>
        <begin position="23"/>
        <end position="519"/>
    </location>
</feature>
<dbReference type="Gene3D" id="2.60.40.10">
    <property type="entry name" value="Immunoglobulins"/>
    <property type="match status" value="1"/>
</dbReference>
<dbReference type="InterPro" id="IPR013783">
    <property type="entry name" value="Ig-like_fold"/>
</dbReference>
<dbReference type="Gene3D" id="2.130.10.10">
    <property type="entry name" value="YVTN repeat-like/Quinoprotein amine dehydrogenase"/>
    <property type="match status" value="1"/>
</dbReference>
<accession>A0A7S8E802</accession>
<reference evidence="3 4" key="1">
    <citation type="submission" date="2020-02" db="EMBL/GenBank/DDBJ databases">
        <authorList>
            <person name="Zheng R.K."/>
            <person name="Sun C.M."/>
        </authorList>
    </citation>
    <scope>NUCLEOTIDE SEQUENCE [LARGE SCALE GENOMIC DNA]</scope>
    <source>
        <strain evidence="4">rifampicinis</strain>
    </source>
</reference>
<dbReference type="Gene3D" id="2.120.10.30">
    <property type="entry name" value="TolB, C-terminal domain"/>
    <property type="match status" value="1"/>
</dbReference>
<dbReference type="InterPro" id="IPR015943">
    <property type="entry name" value="WD40/YVTN_repeat-like_dom_sf"/>
</dbReference>
<name>A0A7S8E802_9CHLR</name>
<dbReference type="RefSeq" id="WP_195170109.1">
    <property type="nucleotide sequence ID" value="NZ_CP062983.1"/>
</dbReference>
<dbReference type="SUPFAM" id="SSF82171">
    <property type="entry name" value="DPP6 N-terminal domain-like"/>
    <property type="match status" value="1"/>
</dbReference>
<dbReference type="AlphaFoldDB" id="A0A7S8E802"/>
<dbReference type="Pfam" id="PF18911">
    <property type="entry name" value="PKD_4"/>
    <property type="match status" value="1"/>
</dbReference>
<dbReference type="InterPro" id="IPR035986">
    <property type="entry name" value="PKD_dom_sf"/>
</dbReference>
<gene>
    <name evidence="3" type="ORF">G4Y79_20475</name>
</gene>
<organism evidence="3 4">
    <name type="scientific">Phototrophicus methaneseepsis</name>
    <dbReference type="NCBI Taxonomy" id="2710758"/>
    <lineage>
        <taxon>Bacteria</taxon>
        <taxon>Bacillati</taxon>
        <taxon>Chloroflexota</taxon>
        <taxon>Candidatus Thermofontia</taxon>
        <taxon>Phototrophicales</taxon>
        <taxon>Phototrophicaceae</taxon>
        <taxon>Phototrophicus</taxon>
    </lineage>
</organism>
<keyword evidence="4" id="KW-1185">Reference proteome</keyword>
<dbReference type="SUPFAM" id="SSF49299">
    <property type="entry name" value="PKD domain"/>
    <property type="match status" value="1"/>
</dbReference>
<dbReference type="EMBL" id="CP062983">
    <property type="protein sequence ID" value="QPC82039.1"/>
    <property type="molecule type" value="Genomic_DNA"/>
</dbReference>
<keyword evidence="1" id="KW-0732">Signal</keyword>
<evidence type="ECO:0000313" key="3">
    <source>
        <dbReference type="EMBL" id="QPC82039.1"/>
    </source>
</evidence>
<dbReference type="PANTHER" id="PTHR47197:SF3">
    <property type="entry name" value="DIHYDRO-HEME D1 DEHYDROGENASE"/>
    <property type="match status" value="1"/>
</dbReference>
<dbReference type="KEGG" id="pmet:G4Y79_20475"/>
<dbReference type="SMART" id="SM00089">
    <property type="entry name" value="PKD"/>
    <property type="match status" value="1"/>
</dbReference>
<dbReference type="PANTHER" id="PTHR47197">
    <property type="entry name" value="PROTEIN NIRF"/>
    <property type="match status" value="1"/>
</dbReference>
<dbReference type="InterPro" id="IPR051200">
    <property type="entry name" value="Host-pathogen_enzymatic-act"/>
</dbReference>
<dbReference type="Proteomes" id="UP000594468">
    <property type="component" value="Chromosome"/>
</dbReference>
<feature type="domain" description="PKD/Chitinase" evidence="2">
    <location>
        <begin position="436"/>
        <end position="517"/>
    </location>
</feature>